<feature type="transmembrane region" description="Helical" evidence="1">
    <location>
        <begin position="34"/>
        <end position="52"/>
    </location>
</feature>
<keyword evidence="1" id="KW-1133">Transmembrane helix</keyword>
<gene>
    <name evidence="2" type="ORF">C7Y72_11695</name>
</gene>
<dbReference type="EMBL" id="PYYB01000001">
    <property type="protein sequence ID" value="PTL60253.1"/>
    <property type="molecule type" value="Genomic_DNA"/>
</dbReference>
<name>A0A2T4ULW7_9ACTN</name>
<proteinExistence type="predicted"/>
<evidence type="ECO:0000256" key="1">
    <source>
        <dbReference type="SAM" id="Phobius"/>
    </source>
</evidence>
<dbReference type="Proteomes" id="UP000240739">
    <property type="component" value="Unassembled WGS sequence"/>
</dbReference>
<evidence type="ECO:0000313" key="2">
    <source>
        <dbReference type="EMBL" id="PTL60253.1"/>
    </source>
</evidence>
<accession>A0A2T4ULW7</accession>
<feature type="transmembrane region" description="Helical" evidence="1">
    <location>
        <begin position="59"/>
        <end position="76"/>
    </location>
</feature>
<evidence type="ECO:0000313" key="3">
    <source>
        <dbReference type="Proteomes" id="UP000240739"/>
    </source>
</evidence>
<keyword evidence="1" id="KW-0472">Membrane</keyword>
<reference evidence="2 3" key="1">
    <citation type="submission" date="2018-03" db="EMBL/GenBank/DDBJ databases">
        <title>Aquarubrobacter algicola gen. nov., sp. nov., a novel actinobacterium isolated from shallow eutrophic lake during the end of cyanobacterial harmful algal blooms.</title>
        <authorList>
            <person name="Chun S.J."/>
        </authorList>
    </citation>
    <scope>NUCLEOTIDE SEQUENCE [LARGE SCALE GENOMIC DNA]</scope>
    <source>
        <strain evidence="2 3">Seoho-28</strain>
    </source>
</reference>
<sequence length="92" mass="9289">MTAAALAVYAAVPALALAETSDVGQNLGEEIKTWATTLLLGVAALVSIPVLAKRDINGGLVLALLVMIVGGFAFAPDQVKGVIVSLWGSVAD</sequence>
<evidence type="ECO:0008006" key="4">
    <source>
        <dbReference type="Google" id="ProtNLM"/>
    </source>
</evidence>
<keyword evidence="3" id="KW-1185">Reference proteome</keyword>
<keyword evidence="1" id="KW-0812">Transmembrane</keyword>
<comment type="caution">
    <text evidence="2">The sequence shown here is derived from an EMBL/GenBank/DDBJ whole genome shotgun (WGS) entry which is preliminary data.</text>
</comment>
<dbReference type="AlphaFoldDB" id="A0A2T4ULW7"/>
<organism evidence="2 3">
    <name type="scientific">Paraconexibacter algicola</name>
    <dbReference type="NCBI Taxonomy" id="2133960"/>
    <lineage>
        <taxon>Bacteria</taxon>
        <taxon>Bacillati</taxon>
        <taxon>Actinomycetota</taxon>
        <taxon>Thermoleophilia</taxon>
        <taxon>Solirubrobacterales</taxon>
        <taxon>Paraconexibacteraceae</taxon>
        <taxon>Paraconexibacter</taxon>
    </lineage>
</organism>
<protein>
    <recommendedName>
        <fullName evidence="4">TrbC/VIRB2 family protein</fullName>
    </recommendedName>
</protein>